<feature type="domain" description="Zn(2)-C6 fungal-type" evidence="7">
    <location>
        <begin position="11"/>
        <end position="39"/>
    </location>
</feature>
<evidence type="ECO:0000256" key="1">
    <source>
        <dbReference type="ARBA" id="ARBA00004123"/>
    </source>
</evidence>
<keyword evidence="9" id="KW-1185">Reference proteome</keyword>
<dbReference type="RefSeq" id="XP_013314756.1">
    <property type="nucleotide sequence ID" value="XM_013459302.1"/>
</dbReference>
<sequence>MRGGIRRSRTGCARCKERKLKCDETKPRCIRCQKRNTICPGFGQSIDDAESGAFCRPGSTTPEGQVSMATPYSTDLIGSSGKLKLDLPTMSSGVMSPVDDIICVGDLDIFNFDLPSTESAFEEPWPGVVDPDLNDNRAKSLDETTFGLPGDVPPTTASKAASISDHHGDSSRSLVRRGQSRSLPTTKSMRSAESSSGNQEQTDLPANPFRVMNDYSSLLVEYYFKEVAGIFSCYDSHLNPFRSTVSKLWQTSHSVFYVLQSMSAACLSDVVPSMHAVGFKMRHAAMACIDTDIRDSKVETGSLLTLIMLGLSASWHNPADLGREQFKHARTIMGALSTGHTPAFLEVNNKRNLQFFQEAMIYWEMLLSYVSDVSIAIPLTQGTDMPNYEYNNMLEPSFPHPWTGVAREAQVLVFEVGRLVRKERQRLKNRPLFTSLAHIDESYKVINSAEELALRLQKLQLPPEQAIVSPGDAQTPVQHLLTVAELYRLTGLLQLYRVFPDLLADYGGGATLQLDFYEPHKVSTDGINQRLTSFAVEIVNLLRTLPIESATKCVQPFFFVAVASELRMPPMPESFDKLMDDADLTTDTGPSAVAVLDARKFVISRLSTFEHVLPAKPIRQMIQIVTLTWEQIDKGTADVYWMDVMTEKGWETTLG</sequence>
<keyword evidence="5" id="KW-0539">Nucleus</keyword>
<dbReference type="GeneID" id="25328459"/>
<comment type="subcellular location">
    <subcellularLocation>
        <location evidence="1">Nucleus</location>
    </subcellularLocation>
</comment>
<evidence type="ECO:0000313" key="9">
    <source>
        <dbReference type="Proteomes" id="UP000054342"/>
    </source>
</evidence>
<organism evidence="8 9">
    <name type="scientific">Exophiala xenobiotica</name>
    <dbReference type="NCBI Taxonomy" id="348802"/>
    <lineage>
        <taxon>Eukaryota</taxon>
        <taxon>Fungi</taxon>
        <taxon>Dikarya</taxon>
        <taxon>Ascomycota</taxon>
        <taxon>Pezizomycotina</taxon>
        <taxon>Eurotiomycetes</taxon>
        <taxon>Chaetothyriomycetidae</taxon>
        <taxon>Chaetothyriales</taxon>
        <taxon>Herpotrichiellaceae</taxon>
        <taxon>Exophiala</taxon>
    </lineage>
</organism>
<evidence type="ECO:0000256" key="6">
    <source>
        <dbReference type="SAM" id="MobiDB-lite"/>
    </source>
</evidence>
<evidence type="ECO:0000313" key="8">
    <source>
        <dbReference type="EMBL" id="KIW54172.1"/>
    </source>
</evidence>
<proteinExistence type="predicted"/>
<dbReference type="HOGENOM" id="CLU_014597_0_0_1"/>
<dbReference type="InterPro" id="IPR021858">
    <property type="entry name" value="Fun_TF"/>
</dbReference>
<dbReference type="GO" id="GO:0000981">
    <property type="term" value="F:DNA-binding transcription factor activity, RNA polymerase II-specific"/>
    <property type="evidence" value="ECO:0007669"/>
    <property type="project" value="InterPro"/>
</dbReference>
<keyword evidence="2" id="KW-0805">Transcription regulation</keyword>
<dbReference type="PANTHER" id="PTHR37534">
    <property type="entry name" value="TRANSCRIPTIONAL ACTIVATOR PROTEIN UGA3"/>
    <property type="match status" value="1"/>
</dbReference>
<dbReference type="OrthoDB" id="4835445at2759"/>
<protein>
    <recommendedName>
        <fullName evidence="7">Zn(2)-C6 fungal-type domain-containing protein</fullName>
    </recommendedName>
</protein>
<dbReference type="SMART" id="SM00066">
    <property type="entry name" value="GAL4"/>
    <property type="match status" value="1"/>
</dbReference>
<name>A0A0D2CVP0_9EURO</name>
<keyword evidence="3" id="KW-0238">DNA-binding</keyword>
<dbReference type="Pfam" id="PF11951">
    <property type="entry name" value="Fungal_trans_2"/>
    <property type="match status" value="1"/>
</dbReference>
<evidence type="ECO:0000256" key="2">
    <source>
        <dbReference type="ARBA" id="ARBA00023015"/>
    </source>
</evidence>
<reference evidence="8 9" key="1">
    <citation type="submission" date="2015-01" db="EMBL/GenBank/DDBJ databases">
        <title>The Genome Sequence of Exophiala xenobiotica CBS118157.</title>
        <authorList>
            <consortium name="The Broad Institute Genomics Platform"/>
            <person name="Cuomo C."/>
            <person name="de Hoog S."/>
            <person name="Gorbushina A."/>
            <person name="Stielow B."/>
            <person name="Teixiera M."/>
            <person name="Abouelleil A."/>
            <person name="Chapman S.B."/>
            <person name="Priest M."/>
            <person name="Young S.K."/>
            <person name="Wortman J."/>
            <person name="Nusbaum C."/>
            <person name="Birren B."/>
        </authorList>
    </citation>
    <scope>NUCLEOTIDE SEQUENCE [LARGE SCALE GENOMIC DNA]</scope>
    <source>
        <strain evidence="8 9">CBS 118157</strain>
    </source>
</reference>
<dbReference type="GO" id="GO:0045944">
    <property type="term" value="P:positive regulation of transcription by RNA polymerase II"/>
    <property type="evidence" value="ECO:0007669"/>
    <property type="project" value="TreeGrafter"/>
</dbReference>
<dbReference type="CDD" id="cd12148">
    <property type="entry name" value="fungal_TF_MHR"/>
    <property type="match status" value="1"/>
</dbReference>
<dbReference type="PROSITE" id="PS50048">
    <property type="entry name" value="ZN2_CY6_FUNGAL_2"/>
    <property type="match status" value="1"/>
</dbReference>
<dbReference type="GO" id="GO:0000976">
    <property type="term" value="F:transcription cis-regulatory region binding"/>
    <property type="evidence" value="ECO:0007669"/>
    <property type="project" value="TreeGrafter"/>
</dbReference>
<dbReference type="SUPFAM" id="SSF57701">
    <property type="entry name" value="Zn2/Cys6 DNA-binding domain"/>
    <property type="match status" value="1"/>
</dbReference>
<accession>A0A0D2CVP0</accession>
<dbReference type="PANTHER" id="PTHR37534:SF11">
    <property type="entry name" value="ZN(II)2CYS6 TRANSCRIPTION FACTOR (EUROFUNG)"/>
    <property type="match status" value="1"/>
</dbReference>
<dbReference type="AlphaFoldDB" id="A0A0D2CVP0"/>
<dbReference type="CDD" id="cd00067">
    <property type="entry name" value="GAL4"/>
    <property type="match status" value="1"/>
</dbReference>
<dbReference type="GO" id="GO:0008270">
    <property type="term" value="F:zinc ion binding"/>
    <property type="evidence" value="ECO:0007669"/>
    <property type="project" value="InterPro"/>
</dbReference>
<dbReference type="Gene3D" id="4.10.240.10">
    <property type="entry name" value="Zn(2)-C6 fungal-type DNA-binding domain"/>
    <property type="match status" value="1"/>
</dbReference>
<dbReference type="GO" id="GO:0005634">
    <property type="term" value="C:nucleus"/>
    <property type="evidence" value="ECO:0007669"/>
    <property type="project" value="UniProtKB-SubCell"/>
</dbReference>
<dbReference type="Proteomes" id="UP000054342">
    <property type="component" value="Unassembled WGS sequence"/>
</dbReference>
<feature type="compositionally biased region" description="Polar residues" evidence="6">
    <location>
        <begin position="180"/>
        <end position="204"/>
    </location>
</feature>
<gene>
    <name evidence="8" type="ORF">PV05_06551</name>
</gene>
<feature type="region of interest" description="Disordered" evidence="6">
    <location>
        <begin position="121"/>
        <end position="207"/>
    </location>
</feature>
<dbReference type="InterPro" id="IPR001138">
    <property type="entry name" value="Zn2Cys6_DnaBD"/>
</dbReference>
<dbReference type="PROSITE" id="PS00463">
    <property type="entry name" value="ZN2_CY6_FUNGAL_1"/>
    <property type="match status" value="1"/>
</dbReference>
<dbReference type="Pfam" id="PF00172">
    <property type="entry name" value="Zn_clus"/>
    <property type="match status" value="1"/>
</dbReference>
<dbReference type="EMBL" id="KN847320">
    <property type="protein sequence ID" value="KIW54172.1"/>
    <property type="molecule type" value="Genomic_DNA"/>
</dbReference>
<evidence type="ECO:0000256" key="4">
    <source>
        <dbReference type="ARBA" id="ARBA00023163"/>
    </source>
</evidence>
<dbReference type="STRING" id="348802.A0A0D2CVP0"/>
<evidence type="ECO:0000259" key="7">
    <source>
        <dbReference type="PROSITE" id="PS50048"/>
    </source>
</evidence>
<dbReference type="InterPro" id="IPR036864">
    <property type="entry name" value="Zn2-C6_fun-type_DNA-bd_sf"/>
</dbReference>
<keyword evidence="4" id="KW-0804">Transcription</keyword>
<evidence type="ECO:0000256" key="5">
    <source>
        <dbReference type="ARBA" id="ARBA00023242"/>
    </source>
</evidence>
<evidence type="ECO:0000256" key="3">
    <source>
        <dbReference type="ARBA" id="ARBA00023125"/>
    </source>
</evidence>